<dbReference type="STRING" id="933084.A0A067PGA9"/>
<dbReference type="Proteomes" id="UP000027265">
    <property type="component" value="Unassembled WGS sequence"/>
</dbReference>
<organism evidence="1 2">
    <name type="scientific">Jaapia argillacea MUCL 33604</name>
    <dbReference type="NCBI Taxonomy" id="933084"/>
    <lineage>
        <taxon>Eukaryota</taxon>
        <taxon>Fungi</taxon>
        <taxon>Dikarya</taxon>
        <taxon>Basidiomycota</taxon>
        <taxon>Agaricomycotina</taxon>
        <taxon>Agaricomycetes</taxon>
        <taxon>Agaricomycetidae</taxon>
        <taxon>Jaapiales</taxon>
        <taxon>Jaapiaceae</taxon>
        <taxon>Jaapia</taxon>
    </lineage>
</organism>
<accession>A0A067PGA9</accession>
<dbReference type="InParanoid" id="A0A067PGA9"/>
<dbReference type="SUPFAM" id="SSF50370">
    <property type="entry name" value="Ricin B-like lectins"/>
    <property type="match status" value="1"/>
</dbReference>
<keyword evidence="2" id="KW-1185">Reference proteome</keyword>
<dbReference type="InterPro" id="IPR035992">
    <property type="entry name" value="Ricin_B-like_lectins"/>
</dbReference>
<name>A0A067PGA9_9AGAM</name>
<proteinExistence type="predicted"/>
<sequence>MSNVTGKLQSGTYRIKNVDSGAFATLPDANTGSAVIASKDTDNDDTKWNITLLSSDKYLVANYVFANYAYVGAAPSSGDRVAARSDQYQWVIKETSTKGQYLIYPNNNDSLFWGLVSGTDKTAVKLDSAANDKDNIYPNNNDSLFWGLVSGTDKTAVKLDSAANDKDKWNFIRAQA</sequence>
<dbReference type="EMBL" id="KL197731">
    <property type="protein sequence ID" value="KDQ53844.1"/>
    <property type="molecule type" value="Genomic_DNA"/>
</dbReference>
<evidence type="ECO:0008006" key="3">
    <source>
        <dbReference type="Google" id="ProtNLM"/>
    </source>
</evidence>
<dbReference type="HOGENOM" id="CLU_130519_0_0_1"/>
<dbReference type="Gene3D" id="2.80.10.50">
    <property type="match status" value="1"/>
</dbReference>
<dbReference type="AlphaFoldDB" id="A0A067PGA9"/>
<evidence type="ECO:0000313" key="2">
    <source>
        <dbReference type="Proteomes" id="UP000027265"/>
    </source>
</evidence>
<evidence type="ECO:0000313" key="1">
    <source>
        <dbReference type="EMBL" id="KDQ53844.1"/>
    </source>
</evidence>
<gene>
    <name evidence="1" type="ORF">JAAARDRAFT_196962</name>
</gene>
<protein>
    <recommendedName>
        <fullName evidence="3">Ricin B lectin domain-containing protein</fullName>
    </recommendedName>
</protein>
<reference evidence="2" key="1">
    <citation type="journal article" date="2014" name="Proc. Natl. Acad. Sci. U.S.A.">
        <title>Extensive sampling of basidiomycete genomes demonstrates inadequacy of the white-rot/brown-rot paradigm for wood decay fungi.</title>
        <authorList>
            <person name="Riley R."/>
            <person name="Salamov A.A."/>
            <person name="Brown D.W."/>
            <person name="Nagy L.G."/>
            <person name="Floudas D."/>
            <person name="Held B.W."/>
            <person name="Levasseur A."/>
            <person name="Lombard V."/>
            <person name="Morin E."/>
            <person name="Otillar R."/>
            <person name="Lindquist E.A."/>
            <person name="Sun H."/>
            <person name="LaButti K.M."/>
            <person name="Schmutz J."/>
            <person name="Jabbour D."/>
            <person name="Luo H."/>
            <person name="Baker S.E."/>
            <person name="Pisabarro A.G."/>
            <person name="Walton J.D."/>
            <person name="Blanchette R.A."/>
            <person name="Henrissat B."/>
            <person name="Martin F."/>
            <person name="Cullen D."/>
            <person name="Hibbett D.S."/>
            <person name="Grigoriev I.V."/>
        </authorList>
    </citation>
    <scope>NUCLEOTIDE SEQUENCE [LARGE SCALE GENOMIC DNA]</scope>
    <source>
        <strain evidence="2">MUCL 33604</strain>
    </source>
</reference>